<dbReference type="EMBL" id="BGZK01001241">
    <property type="protein sequence ID" value="GBP75235.1"/>
    <property type="molecule type" value="Genomic_DNA"/>
</dbReference>
<sequence>MEPDGWYRNYHIITEQYTLTVFGLFGIALKCILTTIDFQGLMMELPNFQLHYQTLKANHGQSVFHDNSNNRKHRSDTLFYYRVLVPTFRLHHQTLKIVHGQSTSVDDFYKTKHG</sequence>
<proteinExistence type="predicted"/>
<keyword evidence="1" id="KW-0812">Transmembrane</keyword>
<dbReference type="Proteomes" id="UP000299102">
    <property type="component" value="Unassembled WGS sequence"/>
</dbReference>
<name>A0A4C1YLL4_EUMVA</name>
<keyword evidence="1" id="KW-1133">Transmembrane helix</keyword>
<protein>
    <submittedName>
        <fullName evidence="2">Uncharacterized protein</fullName>
    </submittedName>
</protein>
<keyword evidence="1" id="KW-0472">Membrane</keyword>
<evidence type="ECO:0000313" key="3">
    <source>
        <dbReference type="Proteomes" id="UP000299102"/>
    </source>
</evidence>
<reference evidence="2 3" key="1">
    <citation type="journal article" date="2019" name="Commun. Biol.">
        <title>The bagworm genome reveals a unique fibroin gene that provides high tensile strength.</title>
        <authorList>
            <person name="Kono N."/>
            <person name="Nakamura H."/>
            <person name="Ohtoshi R."/>
            <person name="Tomita M."/>
            <person name="Numata K."/>
            <person name="Arakawa K."/>
        </authorList>
    </citation>
    <scope>NUCLEOTIDE SEQUENCE [LARGE SCALE GENOMIC DNA]</scope>
</reference>
<organism evidence="2 3">
    <name type="scientific">Eumeta variegata</name>
    <name type="common">Bagworm moth</name>
    <name type="synonym">Eumeta japonica</name>
    <dbReference type="NCBI Taxonomy" id="151549"/>
    <lineage>
        <taxon>Eukaryota</taxon>
        <taxon>Metazoa</taxon>
        <taxon>Ecdysozoa</taxon>
        <taxon>Arthropoda</taxon>
        <taxon>Hexapoda</taxon>
        <taxon>Insecta</taxon>
        <taxon>Pterygota</taxon>
        <taxon>Neoptera</taxon>
        <taxon>Endopterygota</taxon>
        <taxon>Lepidoptera</taxon>
        <taxon>Glossata</taxon>
        <taxon>Ditrysia</taxon>
        <taxon>Tineoidea</taxon>
        <taxon>Psychidae</taxon>
        <taxon>Oiketicinae</taxon>
        <taxon>Eumeta</taxon>
    </lineage>
</organism>
<keyword evidence="3" id="KW-1185">Reference proteome</keyword>
<dbReference type="AlphaFoldDB" id="A0A4C1YLL4"/>
<evidence type="ECO:0000256" key="1">
    <source>
        <dbReference type="SAM" id="Phobius"/>
    </source>
</evidence>
<gene>
    <name evidence="2" type="ORF">EVAR_45434_1</name>
</gene>
<comment type="caution">
    <text evidence="2">The sequence shown here is derived from an EMBL/GenBank/DDBJ whole genome shotgun (WGS) entry which is preliminary data.</text>
</comment>
<evidence type="ECO:0000313" key="2">
    <source>
        <dbReference type="EMBL" id="GBP75235.1"/>
    </source>
</evidence>
<feature type="transmembrane region" description="Helical" evidence="1">
    <location>
        <begin position="16"/>
        <end position="36"/>
    </location>
</feature>
<accession>A0A4C1YLL4</accession>